<feature type="transmembrane region" description="Helical" evidence="1">
    <location>
        <begin position="418"/>
        <end position="436"/>
    </location>
</feature>
<feature type="domain" description="Predicted membrane protein YciQ-like C-terminal" evidence="4">
    <location>
        <begin position="300"/>
        <end position="524"/>
    </location>
</feature>
<dbReference type="Pfam" id="PF09972">
    <property type="entry name" value="DUF2207"/>
    <property type="match status" value="1"/>
</dbReference>
<gene>
    <name evidence="5" type="ORF">FHL03_01805</name>
</gene>
<keyword evidence="2" id="KW-0732">Signal</keyword>
<dbReference type="RefSeq" id="WP_125702863.1">
    <property type="nucleotide sequence ID" value="NZ_JBHTOO010000003.1"/>
</dbReference>
<feature type="domain" description="DUF2207" evidence="3">
    <location>
        <begin position="32"/>
        <end position="217"/>
    </location>
</feature>
<evidence type="ECO:0000313" key="5">
    <source>
        <dbReference type="EMBL" id="MQS44215.1"/>
    </source>
</evidence>
<protein>
    <submittedName>
        <fullName evidence="5">DUF2207 domain-containing protein</fullName>
    </submittedName>
</protein>
<organism evidence="5 6">
    <name type="scientific">Companilactobacillus mishanensis</name>
    <dbReference type="NCBI Taxonomy" id="2486008"/>
    <lineage>
        <taxon>Bacteria</taxon>
        <taxon>Bacillati</taxon>
        <taxon>Bacillota</taxon>
        <taxon>Bacilli</taxon>
        <taxon>Lactobacillales</taxon>
        <taxon>Lactobacillaceae</taxon>
        <taxon>Companilactobacillus</taxon>
    </lineage>
</organism>
<dbReference type="Pfam" id="PF20990">
    <property type="entry name" value="DUF2207_C"/>
    <property type="match status" value="1"/>
</dbReference>
<feature type="transmembrane region" description="Helical" evidence="1">
    <location>
        <begin position="260"/>
        <end position="279"/>
    </location>
</feature>
<feature type="chain" id="PRO_5046442376" evidence="2">
    <location>
        <begin position="28"/>
        <end position="590"/>
    </location>
</feature>
<sequence length="590" mass="66258">MKKYVLSFCLIFSIFFTVYLTQTNVKASNSYEITSFKANVNVQKNGDAAVTRRITYNFKGDFHGVEFREQLGDMGGISDPDVSVIENDKTISLTKNNSKNDNTFYTSTSNDEKYTDVYHRVSNKKVTFIYRYKIDGLVTNYNDISEINWTPIGRGWDVLLHDVDIQISLPQRHINDFHSWVHGTTDYTNNVSSKNGTVNIKLDSISHNKPLRLVTIFPKSVTPDNTYTVNKNKRDSTIKKEDKLAAIVNKQRQKSIVTSYVYLAIFMIIIIMLYLFVFIKWRKQPESHIPEPSKSKDLFKLPEVSPSMAKILLDQADRADAQSFVAELLVQQNKGNVKITRSEDTYEIEEIKFIHDDFFQFLFKHVGNGKKVSIKQINEYPGEDLFYKFVEWSVRVAKDRDKYLSSANTKLIDMLKNFAVITSVLGLALFGLTAWYNGKGLMTATIIALVAIIFSWSIYIYGKKHISPYTEKGNAVVSELLTFKQTLTSINDIEIAKVDDLTLWQDILPYAVALGISQNVLSQLRTVFGDKISLDPNFSVLYSVALFGGMSFVNNIPSNGDGFGEYSGPSGGGFTGGDGGASGGSGGGAF</sequence>
<dbReference type="EMBL" id="VDFN01000001">
    <property type="protein sequence ID" value="MQS44215.1"/>
    <property type="molecule type" value="Genomic_DNA"/>
</dbReference>
<feature type="transmembrane region" description="Helical" evidence="1">
    <location>
        <begin position="442"/>
        <end position="462"/>
    </location>
</feature>
<keyword evidence="1" id="KW-0812">Transmembrane</keyword>
<evidence type="ECO:0000259" key="3">
    <source>
        <dbReference type="Pfam" id="PF09972"/>
    </source>
</evidence>
<reference evidence="5 6" key="1">
    <citation type="journal article" date="2019" name="Syst. Appl. Microbiol.">
        <title>Polyphasic characterization of two novel Lactobacillus spp. isolated from blown salami packages: Description of Lactobacillus halodurans sp. nov. and Lactobacillus salsicarnum sp. nov.</title>
        <authorList>
            <person name="Schuster J.A."/>
            <person name="Klingl A."/>
            <person name="Vogel R.F."/>
            <person name="Ehrmann M.A."/>
        </authorList>
    </citation>
    <scope>NUCLEOTIDE SEQUENCE [LARGE SCALE GENOMIC DNA]</scope>
    <source>
        <strain evidence="5 6">TMW 1.2098</strain>
    </source>
</reference>
<keyword evidence="1" id="KW-0472">Membrane</keyword>
<evidence type="ECO:0000259" key="4">
    <source>
        <dbReference type="Pfam" id="PF20990"/>
    </source>
</evidence>
<evidence type="ECO:0000256" key="2">
    <source>
        <dbReference type="SAM" id="SignalP"/>
    </source>
</evidence>
<dbReference type="InterPro" id="IPR048389">
    <property type="entry name" value="YciQ-like_C"/>
</dbReference>
<comment type="caution">
    <text evidence="5">The sequence shown here is derived from an EMBL/GenBank/DDBJ whole genome shotgun (WGS) entry which is preliminary data.</text>
</comment>
<keyword evidence="6" id="KW-1185">Reference proteome</keyword>
<evidence type="ECO:0000313" key="6">
    <source>
        <dbReference type="Proteomes" id="UP000436655"/>
    </source>
</evidence>
<dbReference type="InterPro" id="IPR018702">
    <property type="entry name" value="DUF2207"/>
</dbReference>
<evidence type="ECO:0000256" key="1">
    <source>
        <dbReference type="SAM" id="Phobius"/>
    </source>
</evidence>
<accession>A0ABW9P4Q2</accession>
<name>A0ABW9P4Q2_9LACO</name>
<dbReference type="Proteomes" id="UP000436655">
    <property type="component" value="Unassembled WGS sequence"/>
</dbReference>
<feature type="signal peptide" evidence="2">
    <location>
        <begin position="1"/>
        <end position="27"/>
    </location>
</feature>
<keyword evidence="1" id="KW-1133">Transmembrane helix</keyword>
<proteinExistence type="predicted"/>